<evidence type="ECO:0008006" key="2">
    <source>
        <dbReference type="Google" id="ProtNLM"/>
    </source>
</evidence>
<dbReference type="AlphaFoldDB" id="A0A6C0K774"/>
<organism evidence="1">
    <name type="scientific">viral metagenome</name>
    <dbReference type="NCBI Taxonomy" id="1070528"/>
    <lineage>
        <taxon>unclassified sequences</taxon>
        <taxon>metagenomes</taxon>
        <taxon>organismal metagenomes</taxon>
    </lineage>
</organism>
<protein>
    <recommendedName>
        <fullName evidence="2">Methyltransferase</fullName>
    </recommendedName>
</protein>
<accession>A0A6C0K774</accession>
<evidence type="ECO:0000313" key="1">
    <source>
        <dbReference type="EMBL" id="QHU13895.1"/>
    </source>
</evidence>
<dbReference type="EMBL" id="MN740827">
    <property type="protein sequence ID" value="QHU13895.1"/>
    <property type="molecule type" value="Genomic_DNA"/>
</dbReference>
<name>A0A6C0K774_9ZZZZ</name>
<proteinExistence type="predicted"/>
<sequence>MTTIYILGHGHSITEMMNSPLIKKQYVRKTQGATLVYVDRDSTVSPDLCFDVCQTWPSDSASVDTVIDTVGPDNYIFFSNPTFLSELKRVLKSGGEYIGYAKAETFVQNIKSLEKIFTSVSTFQNVPSGFIGIKIIN</sequence>
<reference evidence="1" key="1">
    <citation type="journal article" date="2020" name="Nature">
        <title>Giant virus diversity and host interactions through global metagenomics.</title>
        <authorList>
            <person name="Schulz F."/>
            <person name="Roux S."/>
            <person name="Paez-Espino D."/>
            <person name="Jungbluth S."/>
            <person name="Walsh D.A."/>
            <person name="Denef V.J."/>
            <person name="McMahon K.D."/>
            <person name="Konstantinidis K.T."/>
            <person name="Eloe-Fadrosh E.A."/>
            <person name="Kyrpides N.C."/>
            <person name="Woyke T."/>
        </authorList>
    </citation>
    <scope>NUCLEOTIDE SEQUENCE</scope>
    <source>
        <strain evidence="1">GVMAG-S-1101182-85</strain>
    </source>
</reference>